<reference evidence="1" key="1">
    <citation type="submission" date="2020-05" db="EMBL/GenBank/DDBJ databases">
        <title>Mycena genomes resolve the evolution of fungal bioluminescence.</title>
        <authorList>
            <person name="Tsai I.J."/>
        </authorList>
    </citation>
    <scope>NUCLEOTIDE SEQUENCE</scope>
    <source>
        <strain evidence="1">CCC161011</strain>
    </source>
</reference>
<protein>
    <recommendedName>
        <fullName evidence="3">Protein kinase domain-containing protein</fullName>
    </recommendedName>
</protein>
<gene>
    <name evidence="1" type="ORF">MVEN_00918500</name>
</gene>
<comment type="caution">
    <text evidence="1">The sequence shown here is derived from an EMBL/GenBank/DDBJ whole genome shotgun (WGS) entry which is preliminary data.</text>
</comment>
<dbReference type="AlphaFoldDB" id="A0A8H6YCM6"/>
<name>A0A8H6YCM6_9AGAR</name>
<evidence type="ECO:0008006" key="3">
    <source>
        <dbReference type="Google" id="ProtNLM"/>
    </source>
</evidence>
<sequence>MDSDYHASTTEFASNSTTYNPQSVLHGSGMFSGSQNFTVTGGTLTNITNNYTTATSLPSDFRMIPLGDIDLQHEIGSDFGAVDRRRGRPRVRRVYTAKIKDRKSSVTVAMYQGDGAEEQWRQDIAKYMVVRHPSIFQIYGAASSGGISATLFHGDMIPLKEFVNLSRNSHAWIVYIYARCEMEFSVRTFDAVVHPPYIGVAGCKRLCLFSITKGTLPVGMHRLDTSLHWSALRGSH</sequence>
<evidence type="ECO:0000313" key="1">
    <source>
        <dbReference type="EMBL" id="KAF7355896.1"/>
    </source>
</evidence>
<organism evidence="1 2">
    <name type="scientific">Mycena venus</name>
    <dbReference type="NCBI Taxonomy" id="2733690"/>
    <lineage>
        <taxon>Eukaryota</taxon>
        <taxon>Fungi</taxon>
        <taxon>Dikarya</taxon>
        <taxon>Basidiomycota</taxon>
        <taxon>Agaricomycotina</taxon>
        <taxon>Agaricomycetes</taxon>
        <taxon>Agaricomycetidae</taxon>
        <taxon>Agaricales</taxon>
        <taxon>Marasmiineae</taxon>
        <taxon>Mycenaceae</taxon>
        <taxon>Mycena</taxon>
    </lineage>
</organism>
<dbReference type="EMBL" id="JACAZI010000007">
    <property type="protein sequence ID" value="KAF7355896.1"/>
    <property type="molecule type" value="Genomic_DNA"/>
</dbReference>
<dbReference type="Proteomes" id="UP000620124">
    <property type="component" value="Unassembled WGS sequence"/>
</dbReference>
<dbReference type="OrthoDB" id="3065426at2759"/>
<evidence type="ECO:0000313" key="2">
    <source>
        <dbReference type="Proteomes" id="UP000620124"/>
    </source>
</evidence>
<accession>A0A8H6YCM6</accession>
<proteinExistence type="predicted"/>
<keyword evidence="2" id="KW-1185">Reference proteome</keyword>